<comment type="caution">
    <text evidence="9">The sequence shown here is derived from an EMBL/GenBank/DDBJ whole genome shotgun (WGS) entry which is preliminary data.</text>
</comment>
<evidence type="ECO:0000313" key="10">
    <source>
        <dbReference type="Proteomes" id="UP001428341"/>
    </source>
</evidence>
<evidence type="ECO:0000256" key="1">
    <source>
        <dbReference type="ARBA" id="ARBA00004123"/>
    </source>
</evidence>
<accession>A0AAP0QEZ2</accession>
<dbReference type="PROSITE" id="PS50808">
    <property type="entry name" value="ZF_BED"/>
    <property type="match status" value="1"/>
</dbReference>
<dbReference type="Pfam" id="PF05699">
    <property type="entry name" value="Dimer_Tnp_hAT"/>
    <property type="match status" value="1"/>
</dbReference>
<evidence type="ECO:0000256" key="5">
    <source>
        <dbReference type="ARBA" id="ARBA00023125"/>
    </source>
</evidence>
<dbReference type="GO" id="GO:0005634">
    <property type="term" value="C:nucleus"/>
    <property type="evidence" value="ECO:0007669"/>
    <property type="project" value="UniProtKB-SubCell"/>
</dbReference>
<evidence type="ECO:0000256" key="2">
    <source>
        <dbReference type="ARBA" id="ARBA00022723"/>
    </source>
</evidence>
<keyword evidence="3 7" id="KW-0863">Zinc-finger</keyword>
<dbReference type="GO" id="GO:0046983">
    <property type="term" value="F:protein dimerization activity"/>
    <property type="evidence" value="ECO:0007669"/>
    <property type="project" value="InterPro"/>
</dbReference>
<proteinExistence type="predicted"/>
<evidence type="ECO:0000256" key="7">
    <source>
        <dbReference type="PROSITE-ProRule" id="PRU00027"/>
    </source>
</evidence>
<dbReference type="SUPFAM" id="SSF53098">
    <property type="entry name" value="Ribonuclease H-like"/>
    <property type="match status" value="1"/>
</dbReference>
<dbReference type="InterPro" id="IPR008906">
    <property type="entry name" value="HATC_C_dom"/>
</dbReference>
<dbReference type="PANTHER" id="PTHR32166">
    <property type="entry name" value="OSJNBA0013A04.12 PROTEIN"/>
    <property type="match status" value="1"/>
</dbReference>
<dbReference type="EMBL" id="JBCGBO010000007">
    <property type="protein sequence ID" value="KAK9186559.1"/>
    <property type="molecule type" value="Genomic_DNA"/>
</dbReference>
<keyword evidence="5" id="KW-0238">DNA-binding</keyword>
<evidence type="ECO:0000256" key="3">
    <source>
        <dbReference type="ARBA" id="ARBA00022771"/>
    </source>
</evidence>
<protein>
    <recommendedName>
        <fullName evidence="8">BED-type domain-containing protein</fullName>
    </recommendedName>
</protein>
<evidence type="ECO:0000256" key="4">
    <source>
        <dbReference type="ARBA" id="ARBA00022833"/>
    </source>
</evidence>
<dbReference type="InterPro" id="IPR003656">
    <property type="entry name" value="Znf_BED"/>
</dbReference>
<feature type="domain" description="BED-type" evidence="8">
    <location>
        <begin position="13"/>
        <end position="71"/>
    </location>
</feature>
<comment type="subcellular location">
    <subcellularLocation>
        <location evidence="1">Nucleus</location>
    </subcellularLocation>
</comment>
<dbReference type="AlphaFoldDB" id="A0AAP0QEZ2"/>
<keyword evidence="2" id="KW-0479">Metal-binding</keyword>
<dbReference type="InterPro" id="IPR007021">
    <property type="entry name" value="DUF659"/>
</dbReference>
<sequence>MASGLEPIPISSQKHDPAWKHCQMFKNGDRVQLKCLYCFKLFRGGGIHRIKEHLACQKGNASTCSRVPLDVRLAMQQSLDGVVVKKKKKQKIAEEITNNNPTFGEVDAFTDQGDVTPGLPLLDDSNTPEACSNLVVSRDVISNTTGDKRKRWRGKNSSVNAYTGAMISASLDATRGNNPIFMAVGRFLYDIGAPLDAVNSEYFQPMVDAIASGGPEAAMPSYHDIRGWILKNSVEEVKNDVDRYTATWGKTGCSILVDQRNTEAGRTLLCFLAYCPEGTVFLKSVDASGIMNSSDALYELLKQVVEEVGVRHVLQVITSSEEQFIAAGRRLTDTFPTLYWTPCAARCLDLILEDFAKLEWINAIIEQARAVTRFVYNHSVVLNMLRRYTFGNDIVEPGITRSATNFMTLRRMISLKPNLQAMVTSQEWMDCPYSKKPGGLEMLDIVSNQSFWSSCGLIMHLTNPLLRLLRIVGSERRPSIGYVYAGMYRAKDALKKELIKRDEYMVYWNIIDHWWEQLWHLPLHAAGFFLNPKFFYSIKGDIHNEIVSGMFDCIERLVPDTKVQDKISKEINLYKDAVGDFGRKMAIRARDTLLPVSLLVSLWFADGFSIQLVLAEWWSTYGGSCPNLARLATRIQSQTCSSLADTRNQIPFERIYDTRNCLERQRLIDLVFVQYNLRLKHMVSKKKQQDSMDPMSFDSFSTLEEWITGKDICLEDYGSSDWKAVEPPSRSPMLLGSSDDEVEELAGGFDDYEIFTRVKEGEDE</sequence>
<keyword evidence="4" id="KW-0862">Zinc</keyword>
<keyword evidence="6" id="KW-0539">Nucleus</keyword>
<gene>
    <name evidence="9" type="ORF">WN944_017947</name>
</gene>
<reference evidence="9 10" key="1">
    <citation type="submission" date="2024-05" db="EMBL/GenBank/DDBJ databases">
        <title>Haplotype-resolved chromosome-level genome assembly of Huyou (Citrus changshanensis).</title>
        <authorList>
            <person name="Miao C."/>
            <person name="Chen W."/>
            <person name="Wu Y."/>
            <person name="Wang L."/>
            <person name="Zhao S."/>
            <person name="Grierson D."/>
            <person name="Xu C."/>
            <person name="Chen K."/>
        </authorList>
    </citation>
    <scope>NUCLEOTIDE SEQUENCE [LARGE SCALE GENOMIC DNA]</scope>
    <source>
        <strain evidence="9">01-14</strain>
        <tissue evidence="9">Leaf</tissue>
    </source>
</reference>
<dbReference type="InterPro" id="IPR012337">
    <property type="entry name" value="RNaseH-like_sf"/>
</dbReference>
<evidence type="ECO:0000259" key="8">
    <source>
        <dbReference type="PROSITE" id="PS50808"/>
    </source>
</evidence>
<dbReference type="GO" id="GO:0003677">
    <property type="term" value="F:DNA binding"/>
    <property type="evidence" value="ECO:0007669"/>
    <property type="project" value="UniProtKB-KW"/>
</dbReference>
<evidence type="ECO:0000313" key="9">
    <source>
        <dbReference type="EMBL" id="KAK9186559.1"/>
    </source>
</evidence>
<dbReference type="GO" id="GO:0008270">
    <property type="term" value="F:zinc ion binding"/>
    <property type="evidence" value="ECO:0007669"/>
    <property type="project" value="UniProtKB-KW"/>
</dbReference>
<keyword evidence="10" id="KW-1185">Reference proteome</keyword>
<dbReference type="Pfam" id="PF04937">
    <property type="entry name" value="DUF659"/>
    <property type="match status" value="1"/>
</dbReference>
<organism evidence="9 10">
    <name type="scientific">Citrus x changshan-huyou</name>
    <dbReference type="NCBI Taxonomy" id="2935761"/>
    <lineage>
        <taxon>Eukaryota</taxon>
        <taxon>Viridiplantae</taxon>
        <taxon>Streptophyta</taxon>
        <taxon>Embryophyta</taxon>
        <taxon>Tracheophyta</taxon>
        <taxon>Spermatophyta</taxon>
        <taxon>Magnoliopsida</taxon>
        <taxon>eudicotyledons</taxon>
        <taxon>Gunneridae</taxon>
        <taxon>Pentapetalae</taxon>
        <taxon>rosids</taxon>
        <taxon>malvids</taxon>
        <taxon>Sapindales</taxon>
        <taxon>Rutaceae</taxon>
        <taxon>Aurantioideae</taxon>
        <taxon>Citrus</taxon>
    </lineage>
</organism>
<name>A0AAP0QEZ2_9ROSI</name>
<dbReference type="PANTHER" id="PTHR32166:SF88">
    <property type="entry name" value="HAT TRANSPOSON SUPERFAMILY"/>
    <property type="match status" value="1"/>
</dbReference>
<dbReference type="Proteomes" id="UP001428341">
    <property type="component" value="Unassembled WGS sequence"/>
</dbReference>
<evidence type="ECO:0000256" key="6">
    <source>
        <dbReference type="ARBA" id="ARBA00023242"/>
    </source>
</evidence>